<dbReference type="InterPro" id="IPR016040">
    <property type="entry name" value="NAD(P)-bd_dom"/>
</dbReference>
<dbReference type="SUPFAM" id="SSF51735">
    <property type="entry name" value="NAD(P)-binding Rossmann-fold domains"/>
    <property type="match status" value="1"/>
</dbReference>
<dbReference type="PANTHER" id="PTHR43355:SF2">
    <property type="entry name" value="FLAVIN REDUCTASE (NADPH)"/>
    <property type="match status" value="1"/>
</dbReference>
<dbReference type="AlphaFoldDB" id="A0A366M3A3"/>
<protein>
    <recommendedName>
        <fullName evidence="1">NAD(P)-binding domain-containing protein</fullName>
    </recommendedName>
</protein>
<evidence type="ECO:0000313" key="3">
    <source>
        <dbReference type="Proteomes" id="UP000253303"/>
    </source>
</evidence>
<dbReference type="Gene3D" id="3.40.50.720">
    <property type="entry name" value="NAD(P)-binding Rossmann-like Domain"/>
    <property type="match status" value="1"/>
</dbReference>
<dbReference type="InterPro" id="IPR036291">
    <property type="entry name" value="NAD(P)-bd_dom_sf"/>
</dbReference>
<keyword evidence="3" id="KW-1185">Reference proteome</keyword>
<dbReference type="GO" id="GO:0042602">
    <property type="term" value="F:riboflavin reductase (NADPH) activity"/>
    <property type="evidence" value="ECO:0007669"/>
    <property type="project" value="TreeGrafter"/>
</dbReference>
<evidence type="ECO:0000259" key="1">
    <source>
        <dbReference type="Pfam" id="PF13460"/>
    </source>
</evidence>
<dbReference type="EMBL" id="QMEY01000002">
    <property type="protein sequence ID" value="RBQ20676.1"/>
    <property type="molecule type" value="Genomic_DNA"/>
</dbReference>
<reference evidence="2 3" key="1">
    <citation type="submission" date="2018-06" db="EMBL/GenBank/DDBJ databases">
        <title>Sphaerisporangium craniellae sp. nov., isolated from a marine sponge in the South China Sea.</title>
        <authorList>
            <person name="Li L."/>
        </authorList>
    </citation>
    <scope>NUCLEOTIDE SEQUENCE [LARGE SCALE GENOMIC DNA]</scope>
    <source>
        <strain evidence="2 3">LHW63015</strain>
    </source>
</reference>
<sequence length="211" mass="22441">MRIAVLGATGPTGVQIVREAVAAGYEVTAVVRRPEAVEGEKVRVVRGDVLEAGSLEGAFDGVGAVLSAVGSHSGRKPTYVYSRGMANVRAEMVEAGVRRLVVVGAVPVQTPQESAPLDRFVVHPLLRSLFGGGYDDLRRMEAELRAGGGEVDWTVLRVPRLLNGPPRGEYRVAVERPLRGARDIRRADLARAMLAAIEDAALVGKVATVAR</sequence>
<dbReference type="PANTHER" id="PTHR43355">
    <property type="entry name" value="FLAVIN REDUCTASE (NADPH)"/>
    <property type="match status" value="1"/>
</dbReference>
<gene>
    <name evidence="2" type="ORF">DP939_06215</name>
</gene>
<dbReference type="Pfam" id="PF13460">
    <property type="entry name" value="NAD_binding_10"/>
    <property type="match status" value="1"/>
</dbReference>
<feature type="domain" description="NAD(P)-binding" evidence="1">
    <location>
        <begin position="7"/>
        <end position="199"/>
    </location>
</feature>
<dbReference type="OrthoDB" id="3763081at2"/>
<dbReference type="RefSeq" id="WP_113979635.1">
    <property type="nucleotide sequence ID" value="NZ_QMEY01000002.1"/>
</dbReference>
<accession>A0A366M3A3</accession>
<dbReference type="Proteomes" id="UP000253303">
    <property type="component" value="Unassembled WGS sequence"/>
</dbReference>
<organism evidence="2 3">
    <name type="scientific">Spongiactinospora rosea</name>
    <dbReference type="NCBI Taxonomy" id="2248750"/>
    <lineage>
        <taxon>Bacteria</taxon>
        <taxon>Bacillati</taxon>
        <taxon>Actinomycetota</taxon>
        <taxon>Actinomycetes</taxon>
        <taxon>Streptosporangiales</taxon>
        <taxon>Streptosporangiaceae</taxon>
        <taxon>Spongiactinospora</taxon>
    </lineage>
</organism>
<name>A0A366M3A3_9ACTN</name>
<dbReference type="InterPro" id="IPR051606">
    <property type="entry name" value="Polyketide_Oxido-like"/>
</dbReference>
<dbReference type="GO" id="GO:0004074">
    <property type="term" value="F:biliverdin reductase [NAD(P)H] activity"/>
    <property type="evidence" value="ECO:0007669"/>
    <property type="project" value="TreeGrafter"/>
</dbReference>
<evidence type="ECO:0000313" key="2">
    <source>
        <dbReference type="EMBL" id="RBQ20676.1"/>
    </source>
</evidence>
<proteinExistence type="predicted"/>
<comment type="caution">
    <text evidence="2">The sequence shown here is derived from an EMBL/GenBank/DDBJ whole genome shotgun (WGS) entry which is preliminary data.</text>
</comment>